<keyword evidence="1" id="KW-0812">Transmembrane</keyword>
<dbReference type="AlphaFoldDB" id="A0A2P1QTK6"/>
<dbReference type="EMBL" id="CP027843">
    <property type="protein sequence ID" value="AVQ12231.1"/>
    <property type="molecule type" value="Genomic_DNA"/>
</dbReference>
<dbReference type="NCBIfam" id="NF047547">
    <property type="entry name" value="LIC_12096_fam"/>
    <property type="match status" value="1"/>
</dbReference>
<protein>
    <submittedName>
        <fullName evidence="2">Uncharacterized protein</fullName>
    </submittedName>
</protein>
<feature type="transmembrane region" description="Helical" evidence="1">
    <location>
        <begin position="40"/>
        <end position="59"/>
    </location>
</feature>
<name>A0A2P1QTK6_9LEPT</name>
<accession>A0A2P1QTK6</accession>
<organism evidence="2 3">
    <name type="scientific">Leptospira santarosai</name>
    <dbReference type="NCBI Taxonomy" id="28183"/>
    <lineage>
        <taxon>Bacteria</taxon>
        <taxon>Pseudomonadati</taxon>
        <taxon>Spirochaetota</taxon>
        <taxon>Spirochaetia</taxon>
        <taxon>Leptospirales</taxon>
        <taxon>Leptospiraceae</taxon>
        <taxon>Leptospira</taxon>
    </lineage>
</organism>
<gene>
    <name evidence="2" type="ORF">XB16_1903</name>
</gene>
<keyword evidence="1" id="KW-1133">Transmembrane helix</keyword>
<dbReference type="NCBIfam" id="NF047545">
    <property type="entry name" value="EndstnLikeLenA"/>
    <property type="match status" value="1"/>
</dbReference>
<evidence type="ECO:0000313" key="3">
    <source>
        <dbReference type="Proteomes" id="UP000033961"/>
    </source>
</evidence>
<reference evidence="2 3" key="1">
    <citation type="journal article" date="2015" name="Genome Announc.">
        <title>Draft Genome Sequences of Leptospira santarosai Strains U160, U164, and U233, Isolated from Asymptomatic Cattle.</title>
        <authorList>
            <person name="Kremer F.S."/>
            <person name="Eslabao M.R."/>
            <person name="Provisor M."/>
            <person name="Woloski R.D."/>
            <person name="Ramires O.V."/>
            <person name="Moreno L.Z."/>
            <person name="Moreno A.M."/>
            <person name="Hamond C."/>
            <person name="Lilenbaum W."/>
            <person name="Dellagostin O.A."/>
        </authorList>
    </citation>
    <scope>NUCLEOTIDE SEQUENCE [LARGE SCALE GENOMIC DNA]</scope>
    <source>
        <strain evidence="2 3">U160</strain>
    </source>
</reference>
<evidence type="ECO:0000256" key="1">
    <source>
        <dbReference type="SAM" id="Phobius"/>
    </source>
</evidence>
<dbReference type="Proteomes" id="UP000033961">
    <property type="component" value="Chromosome I"/>
</dbReference>
<keyword evidence="1" id="KW-0472">Membrane</keyword>
<evidence type="ECO:0000313" key="2">
    <source>
        <dbReference type="EMBL" id="AVQ12231.1"/>
    </source>
</evidence>
<proteinExistence type="predicted"/>
<sequence length="256" mass="29727">MKRIRLLRRHLLRQPILNLKRKHIEKSFFLRQESPFSNSVSFFLNFLVILLVFANLSVYSQNDDTHKNKSSDTASILNRRILKIYEDLGAARDLLKVERIESVPSGTYVTFLGTYPNRKGIKIVKHSFQEKKNGIEKAESKSILLEFTGTTLSKVVTEIKAETMDGSDTTVIRLTDETPLDQNVDDIVLQADQNGKEIRYPIQLLSDDKDRSDFKQEFYLKLLEDFLIQLLRLQEMQNQESAKNKKKLLQTFKDSL</sequence>